<feature type="region of interest" description="Disordered" evidence="1">
    <location>
        <begin position="674"/>
        <end position="701"/>
    </location>
</feature>
<evidence type="ECO:0000259" key="3">
    <source>
        <dbReference type="PROSITE" id="PS50011"/>
    </source>
</evidence>
<dbReference type="Gene3D" id="1.10.510.10">
    <property type="entry name" value="Transferase(Phosphotransferase) domain 1"/>
    <property type="match status" value="1"/>
</dbReference>
<feature type="region of interest" description="Disordered" evidence="1">
    <location>
        <begin position="614"/>
        <end position="640"/>
    </location>
</feature>
<evidence type="ECO:0000256" key="2">
    <source>
        <dbReference type="SAM" id="SignalP"/>
    </source>
</evidence>
<dbReference type="PANTHER" id="PTHR44305">
    <property type="entry name" value="SI:DKEY-192D15.2-RELATED"/>
    <property type="match status" value="1"/>
</dbReference>
<feature type="region of interest" description="Disordered" evidence="1">
    <location>
        <begin position="809"/>
        <end position="900"/>
    </location>
</feature>
<feature type="chain" id="PRO_5035946783" description="Protein kinase domain-containing protein" evidence="2">
    <location>
        <begin position="25"/>
        <end position="1480"/>
    </location>
</feature>
<gene>
    <name evidence="4" type="ORF">OSTQU699_LOCUS6665</name>
</gene>
<dbReference type="PANTHER" id="PTHR44305:SF25">
    <property type="entry name" value="CHROMOSOME UNDETERMINED SCAFFOLD_9, WHOLE GENOME SHOTGUN SEQUENCE"/>
    <property type="match status" value="1"/>
</dbReference>
<feature type="region of interest" description="Disordered" evidence="1">
    <location>
        <begin position="1313"/>
        <end position="1339"/>
    </location>
</feature>
<evidence type="ECO:0000313" key="5">
    <source>
        <dbReference type="Proteomes" id="UP000708148"/>
    </source>
</evidence>
<dbReference type="EMBL" id="CAJHUC010001491">
    <property type="protein sequence ID" value="CAD7701306.1"/>
    <property type="molecule type" value="Genomic_DNA"/>
</dbReference>
<dbReference type="CDD" id="cd00180">
    <property type="entry name" value="PKc"/>
    <property type="match status" value="1"/>
</dbReference>
<dbReference type="InterPro" id="IPR008271">
    <property type="entry name" value="Ser/Thr_kinase_AS"/>
</dbReference>
<dbReference type="InterPro" id="IPR000719">
    <property type="entry name" value="Prot_kinase_dom"/>
</dbReference>
<sequence>MPMRDRLKCAIFECFLLLAPVAHSSLDGWAQWLIPLLDGEILDRLSGSPQRPLGDQVLAFGIAAVLELQQLPPGTKAVSWASKDKVGMGSTVHGVGAVARDPFLSSARARLDSWVRVRRPDDNVFAMISSLLLLLITYMEASPSNHPSLAIMTQLEGTLNSIAGMLQRAGQLAFWGAPLFHALASLLKLYETALGRLAHQGIGMCAAQHVMQQVWLLDLVEMYAHVALAPGDVANFTQKFSHGERRQLQCGIWRFLTSVARCFGNVQPGNGTNAAHSKSTSSTSCNNGDGLARLSFAFAKYNGLGICVLSDPEAADFSDGTSFCLHAEVLHFFAACMAVPGCPMVEDSGYFLQLHCARFRQLYELGEQSTGTKALARLHLEVVVSALHNHRRETLFKFLSLKMPQYLVQEIARLGHLQRAGSHDQQQWLKADQWYQRRPWPNIPEPTESDHDSEPTSEDTTTPRTPFIELVNSPPLPPDVASSLTLHGGRNDMTPLPNRPANPVGRDGCIPGFYGKGILCNEVPPFEDAAGCQRLGSADDAQLGKVRWMESDCQPLRQVSVGEGLESQGSAPPALEGVSTEGAECNVEAVLVLSNDSAIVPSVAIRQNLDANCVPSSQDEGENNRHCQRPGGLGSVDRSYASPCRAPMAIGESLGEDCVPGPKEDDWRNRSATALLSGSDSSGGEEASIADGAGAGAEAGADPLDDAAGLCLSTTPHTVDDSREESFDLAAMEREVLAGTVKSSGTVNDTNANDDVQPTDKYAGYEFKIPPTFKYSGDLNEDARNLEILEEMDRREWSIQHGIEPVPLLSEVSPTGSEFGDASESESSCDDLHPDGHEAEMKRGRPPVPSLNLWGMEKSNGALESGEGASGTGHAQPSLPSDAVMVRSDPSAGSSSLGPSRHPLHGDVRLQMVVVQVLLDFLLLVEAKQDVLGEEERAELQQLLADVGLHLYRYINHPANEEAADGLKAHRLQYRPSSWRLMCLLRCSLFDASLYGRKTRIHKGDKSQVHRCQLGGGLCPQDCVVKVLDFPSDPSQHVPLLDIFSEVSILEELRGQARFPHLYDYGVCSDSAFISMKSYKCSLEIWRKRLPLSCPWAISLFLRIFHETAKAVQQLHNQQIVHFDIKCSNVLLDPVPGVSEAEFWAPKYDRLPFGVILADFGEARCYKGKDVDWTVRNRGTEYNKAPEMLRIAEAQKREGPEFDRRETHGAGAAGDVWALGCMLFELVTSKSLQYDKNWAKFYSRVTGCRGDISDGGGAMGVIGEDKASLLPAGCRRQVLQLLDFMLVREQRCRPTAASVVARVEALLADGSLPPFSPCPDGPLPDEDAPEGDTPNLSLPRLDGWRLNNQPTRLAWDSLLVSLACARDPWALRSAGVSRLVLAARGRTWDAREVLMACARAGVECVVVDAGEYDGIGAWDSVGPDLARREEGLWEGAPGGCVALTGDRGCSVALTRLALRAVCRAGASSLHEAVLGLNRLA</sequence>
<proteinExistence type="predicted"/>
<dbReference type="GO" id="GO:0004672">
    <property type="term" value="F:protein kinase activity"/>
    <property type="evidence" value="ECO:0007669"/>
    <property type="project" value="InterPro"/>
</dbReference>
<evidence type="ECO:0000256" key="1">
    <source>
        <dbReference type="SAM" id="MobiDB-lite"/>
    </source>
</evidence>
<keyword evidence="5" id="KW-1185">Reference proteome</keyword>
<protein>
    <recommendedName>
        <fullName evidence="3">Protein kinase domain-containing protein</fullName>
    </recommendedName>
</protein>
<dbReference type="InterPro" id="IPR011009">
    <property type="entry name" value="Kinase-like_dom_sf"/>
</dbReference>
<feature type="signal peptide" evidence="2">
    <location>
        <begin position="1"/>
        <end position="24"/>
    </location>
</feature>
<dbReference type="PROSITE" id="PS50011">
    <property type="entry name" value="PROTEIN_KINASE_DOM"/>
    <property type="match status" value="1"/>
</dbReference>
<reference evidence="4" key="1">
    <citation type="submission" date="2020-12" db="EMBL/GenBank/DDBJ databases">
        <authorList>
            <person name="Iha C."/>
        </authorList>
    </citation>
    <scope>NUCLEOTIDE SEQUENCE</scope>
</reference>
<dbReference type="Proteomes" id="UP000708148">
    <property type="component" value="Unassembled WGS sequence"/>
</dbReference>
<feature type="compositionally biased region" description="Basic and acidic residues" evidence="1">
    <location>
        <begin position="830"/>
        <end position="843"/>
    </location>
</feature>
<dbReference type="Pfam" id="PF00069">
    <property type="entry name" value="Pkinase"/>
    <property type="match status" value="1"/>
</dbReference>
<name>A0A8S1J1T5_9CHLO</name>
<dbReference type="SMART" id="SM00220">
    <property type="entry name" value="S_TKc"/>
    <property type="match status" value="1"/>
</dbReference>
<dbReference type="GO" id="GO:0005524">
    <property type="term" value="F:ATP binding"/>
    <property type="evidence" value="ECO:0007669"/>
    <property type="project" value="InterPro"/>
</dbReference>
<feature type="domain" description="Protein kinase" evidence="3">
    <location>
        <begin position="995"/>
        <end position="1307"/>
    </location>
</feature>
<evidence type="ECO:0000313" key="4">
    <source>
        <dbReference type="EMBL" id="CAD7701306.1"/>
    </source>
</evidence>
<organism evidence="4 5">
    <name type="scientific">Ostreobium quekettii</name>
    <dbReference type="NCBI Taxonomy" id="121088"/>
    <lineage>
        <taxon>Eukaryota</taxon>
        <taxon>Viridiplantae</taxon>
        <taxon>Chlorophyta</taxon>
        <taxon>core chlorophytes</taxon>
        <taxon>Ulvophyceae</taxon>
        <taxon>TCBD clade</taxon>
        <taxon>Bryopsidales</taxon>
        <taxon>Ostreobineae</taxon>
        <taxon>Ostreobiaceae</taxon>
        <taxon>Ostreobium</taxon>
    </lineage>
</organism>
<dbReference type="InterPro" id="IPR053083">
    <property type="entry name" value="TF_kinase-domain_protein"/>
</dbReference>
<dbReference type="OrthoDB" id="568369at2759"/>
<feature type="region of interest" description="Disordered" evidence="1">
    <location>
        <begin position="439"/>
        <end position="501"/>
    </location>
</feature>
<keyword evidence="2" id="KW-0732">Signal</keyword>
<accession>A0A8S1J1T5</accession>
<dbReference type="SUPFAM" id="SSF56112">
    <property type="entry name" value="Protein kinase-like (PK-like)"/>
    <property type="match status" value="1"/>
</dbReference>
<comment type="caution">
    <text evidence="4">The sequence shown here is derived from an EMBL/GenBank/DDBJ whole genome shotgun (WGS) entry which is preliminary data.</text>
</comment>
<dbReference type="PROSITE" id="PS00108">
    <property type="entry name" value="PROTEIN_KINASE_ST"/>
    <property type="match status" value="1"/>
</dbReference>